<sequence>MRGSALARPVPLTPPPLASPPDAEPDGTPTTTDVLAPAIRSATVADLHRDHPHALCWWGEATRQWWTYLVLGADRALISANSPYRLADRITEMTTKALEGA</sequence>
<dbReference type="EMBL" id="JADBDZ010000001">
    <property type="protein sequence ID" value="MBE1530364.1"/>
    <property type="molecule type" value="Genomic_DNA"/>
</dbReference>
<accession>A0ABR9JII4</accession>
<evidence type="ECO:0000313" key="2">
    <source>
        <dbReference type="EMBL" id="MBE1530364.1"/>
    </source>
</evidence>
<comment type="caution">
    <text evidence="2">The sequence shown here is derived from an EMBL/GenBank/DDBJ whole genome shotgun (WGS) entry which is preliminary data.</text>
</comment>
<gene>
    <name evidence="2" type="ORF">H4W34_000197</name>
</gene>
<evidence type="ECO:0000313" key="3">
    <source>
        <dbReference type="Proteomes" id="UP000627838"/>
    </source>
</evidence>
<keyword evidence="3" id="KW-1185">Reference proteome</keyword>
<name>A0ABR9JII4_9ACTN</name>
<organism evidence="2 3">
    <name type="scientific">Actinomadura algeriensis</name>
    <dbReference type="NCBI Taxonomy" id="1679523"/>
    <lineage>
        <taxon>Bacteria</taxon>
        <taxon>Bacillati</taxon>
        <taxon>Actinomycetota</taxon>
        <taxon>Actinomycetes</taxon>
        <taxon>Streptosporangiales</taxon>
        <taxon>Thermomonosporaceae</taxon>
        <taxon>Actinomadura</taxon>
    </lineage>
</organism>
<feature type="region of interest" description="Disordered" evidence="1">
    <location>
        <begin position="1"/>
        <end position="32"/>
    </location>
</feature>
<dbReference type="Proteomes" id="UP000627838">
    <property type="component" value="Unassembled WGS sequence"/>
</dbReference>
<dbReference type="RefSeq" id="WP_192757377.1">
    <property type="nucleotide sequence ID" value="NZ_JADBDZ010000001.1"/>
</dbReference>
<proteinExistence type="predicted"/>
<evidence type="ECO:0000256" key="1">
    <source>
        <dbReference type="SAM" id="MobiDB-lite"/>
    </source>
</evidence>
<protein>
    <submittedName>
        <fullName evidence="2">Uncharacterized protein</fullName>
    </submittedName>
</protein>
<feature type="compositionally biased region" description="Low complexity" evidence="1">
    <location>
        <begin position="1"/>
        <end position="10"/>
    </location>
</feature>
<reference evidence="2 3" key="1">
    <citation type="submission" date="2020-10" db="EMBL/GenBank/DDBJ databases">
        <title>Sequencing the genomes of 1000 actinobacteria strains.</title>
        <authorList>
            <person name="Klenk H.-P."/>
        </authorList>
    </citation>
    <scope>NUCLEOTIDE SEQUENCE [LARGE SCALE GENOMIC DNA]</scope>
    <source>
        <strain evidence="2 3">DSM 46744</strain>
    </source>
</reference>